<dbReference type="InterPro" id="IPR001387">
    <property type="entry name" value="Cro/C1-type_HTH"/>
</dbReference>
<organism evidence="2 3">
    <name type="scientific">Paractinoplanes hotanensis</name>
    <dbReference type="NCBI Taxonomy" id="2906497"/>
    <lineage>
        <taxon>Bacteria</taxon>
        <taxon>Bacillati</taxon>
        <taxon>Actinomycetota</taxon>
        <taxon>Actinomycetes</taxon>
        <taxon>Micromonosporales</taxon>
        <taxon>Micromonosporaceae</taxon>
        <taxon>Paractinoplanes</taxon>
    </lineage>
</organism>
<accession>A0ABT0Y864</accession>
<dbReference type="InterPro" id="IPR043917">
    <property type="entry name" value="DUF5753"/>
</dbReference>
<comment type="caution">
    <text evidence="2">The sequence shown here is derived from an EMBL/GenBank/DDBJ whole genome shotgun (WGS) entry which is preliminary data.</text>
</comment>
<keyword evidence="3" id="KW-1185">Reference proteome</keyword>
<sequence length="295" mass="33147">MAISPYVYRLVLAERMLDLRQQAGLKTEDLSSASRIQRQKISHIETAKQRVDPEVIRQLLAHLDVQAHQFDSVMRLAAGSAEPGWWERFDDEMGPRQAFAAAIEQGARSIFQFQPFLMPGLLQTRNFAAVRAVADRSANSRRFSKARMLEAREKRQAILAGADAPRFQVIIDEGVLRRRSAPPDVMHEQIEHIIGSALNKCSVTVRILPFEAASNEHAQARTAFTQYAFTDPEALDITMVDTNVEDHLYQSHHTNDKDKLAVFAGLASELREAALSPAESIERLTEAAEAFLSRR</sequence>
<proteinExistence type="predicted"/>
<evidence type="ECO:0000313" key="3">
    <source>
        <dbReference type="Proteomes" id="UP001523216"/>
    </source>
</evidence>
<reference evidence="2 3" key="1">
    <citation type="submission" date="2022-06" db="EMBL/GenBank/DDBJ databases">
        <title>Actinoplanes abujensis sp. nov., isolated from Nigerian arid soil.</title>
        <authorList>
            <person name="Ding P."/>
        </authorList>
    </citation>
    <scope>NUCLEOTIDE SEQUENCE [LARGE SCALE GENOMIC DNA]</scope>
    <source>
        <strain evidence="3">TRM88002</strain>
    </source>
</reference>
<dbReference type="Pfam" id="PF13560">
    <property type="entry name" value="HTH_31"/>
    <property type="match status" value="1"/>
</dbReference>
<name>A0ABT0Y864_9ACTN</name>
<dbReference type="SUPFAM" id="SSF47413">
    <property type="entry name" value="lambda repressor-like DNA-binding domains"/>
    <property type="match status" value="1"/>
</dbReference>
<feature type="domain" description="HTH cro/C1-type" evidence="1">
    <location>
        <begin position="16"/>
        <end position="70"/>
    </location>
</feature>
<dbReference type="PROSITE" id="PS50943">
    <property type="entry name" value="HTH_CROC1"/>
    <property type="match status" value="1"/>
</dbReference>
<evidence type="ECO:0000313" key="2">
    <source>
        <dbReference type="EMBL" id="MCM4082229.1"/>
    </source>
</evidence>
<protein>
    <submittedName>
        <fullName evidence="2">Helix-turn-helix transcriptional regulator</fullName>
    </submittedName>
</protein>
<dbReference type="Gene3D" id="1.10.260.40">
    <property type="entry name" value="lambda repressor-like DNA-binding domains"/>
    <property type="match status" value="1"/>
</dbReference>
<dbReference type="EMBL" id="JAMQOL010000047">
    <property type="protein sequence ID" value="MCM4082229.1"/>
    <property type="molecule type" value="Genomic_DNA"/>
</dbReference>
<gene>
    <name evidence="2" type="ORF">LXN57_32150</name>
</gene>
<dbReference type="InterPro" id="IPR010982">
    <property type="entry name" value="Lambda_DNA-bd_dom_sf"/>
</dbReference>
<dbReference type="Proteomes" id="UP001523216">
    <property type="component" value="Unassembled WGS sequence"/>
</dbReference>
<dbReference type="CDD" id="cd00093">
    <property type="entry name" value="HTH_XRE"/>
    <property type="match status" value="1"/>
</dbReference>
<dbReference type="SMART" id="SM00530">
    <property type="entry name" value="HTH_XRE"/>
    <property type="match status" value="1"/>
</dbReference>
<evidence type="ECO:0000259" key="1">
    <source>
        <dbReference type="PROSITE" id="PS50943"/>
    </source>
</evidence>
<dbReference type="RefSeq" id="WP_251801949.1">
    <property type="nucleotide sequence ID" value="NZ_JAMQOL010000047.1"/>
</dbReference>
<dbReference type="Pfam" id="PF19054">
    <property type="entry name" value="DUF5753"/>
    <property type="match status" value="1"/>
</dbReference>